<feature type="transmembrane region" description="Helical" evidence="1">
    <location>
        <begin position="41"/>
        <end position="62"/>
    </location>
</feature>
<sequence>MRRGRTKRRLPDSLTQHLSNPKIVALRPRTRRRSPYHVAGLEKVAVTVVTLIVVVLAGGHLLRAW</sequence>
<proteinExistence type="predicted"/>
<evidence type="ECO:0000313" key="2">
    <source>
        <dbReference type="EMBL" id="GLS72417.1"/>
    </source>
</evidence>
<reference evidence="3" key="1">
    <citation type="journal article" date="2019" name="Int. J. Syst. Evol. Microbiol.">
        <title>The Global Catalogue of Microorganisms (GCM) 10K type strain sequencing project: providing services to taxonomists for standard genome sequencing and annotation.</title>
        <authorList>
            <consortium name="The Broad Institute Genomics Platform"/>
            <consortium name="The Broad Institute Genome Sequencing Center for Infectious Disease"/>
            <person name="Wu L."/>
            <person name="Ma J."/>
        </authorList>
    </citation>
    <scope>NUCLEOTIDE SEQUENCE [LARGE SCALE GENOMIC DNA]</scope>
    <source>
        <strain evidence="3">NBRC 103632</strain>
    </source>
</reference>
<accession>A0AA37WUJ0</accession>
<organism evidence="2 3">
    <name type="scientific">Methylobacterium tardum</name>
    <dbReference type="NCBI Taxonomy" id="374432"/>
    <lineage>
        <taxon>Bacteria</taxon>
        <taxon>Pseudomonadati</taxon>
        <taxon>Pseudomonadota</taxon>
        <taxon>Alphaproteobacteria</taxon>
        <taxon>Hyphomicrobiales</taxon>
        <taxon>Methylobacteriaceae</taxon>
        <taxon>Methylobacterium</taxon>
    </lineage>
</organism>
<name>A0AA37WUJ0_9HYPH</name>
<keyword evidence="1" id="KW-0472">Membrane</keyword>
<keyword evidence="1" id="KW-1133">Transmembrane helix</keyword>
<keyword evidence="1" id="KW-0812">Transmembrane</keyword>
<evidence type="ECO:0000313" key="3">
    <source>
        <dbReference type="Proteomes" id="UP001157440"/>
    </source>
</evidence>
<dbReference type="EMBL" id="BSPL01000023">
    <property type="protein sequence ID" value="GLS72417.1"/>
    <property type="molecule type" value="Genomic_DNA"/>
</dbReference>
<protein>
    <recommendedName>
        <fullName evidence="4">Transmembrane protein</fullName>
    </recommendedName>
</protein>
<comment type="caution">
    <text evidence="2">The sequence shown here is derived from an EMBL/GenBank/DDBJ whole genome shotgun (WGS) entry which is preliminary data.</text>
</comment>
<dbReference type="Proteomes" id="UP001157440">
    <property type="component" value="Unassembled WGS sequence"/>
</dbReference>
<dbReference type="RefSeq" id="WP_238195281.1">
    <property type="nucleotide sequence ID" value="NZ_BPQZ01000004.1"/>
</dbReference>
<evidence type="ECO:0008006" key="4">
    <source>
        <dbReference type="Google" id="ProtNLM"/>
    </source>
</evidence>
<gene>
    <name evidence="2" type="ORF">GCM10007890_44320</name>
</gene>
<evidence type="ECO:0000256" key="1">
    <source>
        <dbReference type="SAM" id="Phobius"/>
    </source>
</evidence>
<keyword evidence="3" id="KW-1185">Reference proteome</keyword>
<dbReference type="AlphaFoldDB" id="A0AA37WUJ0"/>